<gene>
    <name evidence="13" type="ORF">PPACK8108_LOCUS13830</name>
</gene>
<keyword evidence="7 11" id="KW-1133">Transmembrane helix</keyword>
<reference evidence="13" key="1">
    <citation type="submission" date="2022-06" db="EMBL/GenBank/DDBJ databases">
        <authorList>
            <consortium name="SYNGENTA / RWTH Aachen University"/>
        </authorList>
    </citation>
    <scope>NUCLEOTIDE SEQUENCE</scope>
</reference>
<comment type="catalytic activity">
    <reaction evidence="9">
        <text>Hydrolyzes the peptide bond -P2-(S-farnesyl or geranylgeranyl)C-P1'-P2'-P3'-COOH where P1' and P2' are amino acids with aliphatic sidechains and P3' is any C-terminal residue.</text>
        <dbReference type="EC" id="3.4.26.1"/>
    </reaction>
</comment>
<comment type="similarity">
    <text evidence="2">Belongs to the peptidase U48 family.</text>
</comment>
<feature type="transmembrane region" description="Helical" evidence="11">
    <location>
        <begin position="20"/>
        <end position="42"/>
    </location>
</feature>
<dbReference type="Pfam" id="PF02517">
    <property type="entry name" value="Rce1-like"/>
    <property type="match status" value="1"/>
</dbReference>
<keyword evidence="5" id="KW-0378">Hydrolase</keyword>
<evidence type="ECO:0000313" key="13">
    <source>
        <dbReference type="EMBL" id="CAH7681253.1"/>
    </source>
</evidence>
<evidence type="ECO:0000256" key="11">
    <source>
        <dbReference type="SAM" id="Phobius"/>
    </source>
</evidence>
<dbReference type="PANTHER" id="PTHR13046:SF0">
    <property type="entry name" value="CAAX PRENYL PROTEASE 2"/>
    <property type="match status" value="1"/>
</dbReference>
<feature type="domain" description="CAAX prenyl protease 2/Lysostaphin resistance protein A-like" evidence="12">
    <location>
        <begin position="182"/>
        <end position="296"/>
    </location>
</feature>
<proteinExistence type="inferred from homology"/>
<evidence type="ECO:0000256" key="4">
    <source>
        <dbReference type="ARBA" id="ARBA00022692"/>
    </source>
</evidence>
<evidence type="ECO:0000256" key="5">
    <source>
        <dbReference type="ARBA" id="ARBA00022801"/>
    </source>
</evidence>
<accession>A0AAV0B5I4</accession>
<evidence type="ECO:0000313" key="14">
    <source>
        <dbReference type="Proteomes" id="UP001153365"/>
    </source>
</evidence>
<dbReference type="GO" id="GO:0004222">
    <property type="term" value="F:metalloendopeptidase activity"/>
    <property type="evidence" value="ECO:0007669"/>
    <property type="project" value="InterPro"/>
</dbReference>
<sequence>MFKHYSDGDGTLVNPISSIQAQSISGLMTITYVGLIYLIPGARSNPRKLDKFGRRLDRFHPKIIRYRLLAVTIGTILNLIGIGYLIRTSHRPSQLSSSWNSLSMRTLRFVGFTVPSQPKIFIKKLVEPLILTMILFSGPIYTDLILPITTTGIRKIDIKYQNNQKIEKENFMDLIFMKVDIYVMRNLVFGPFLEEVVFRGCFISLNFLIDPIERSSNSRIIFLCPLWFGLAHVHSFWESYQNQKISNSSNALLITIIQTCFQFGYTTVFGWYASFIYLRTGSIIATAMCHSFCNYMGFPGILGALKKFPDHRNS</sequence>
<evidence type="ECO:0000256" key="9">
    <source>
        <dbReference type="ARBA" id="ARBA00047280"/>
    </source>
</evidence>
<dbReference type="AlphaFoldDB" id="A0AAV0B5I4"/>
<dbReference type="PANTHER" id="PTHR13046">
    <property type="entry name" value="PROTEASE U48 CAAX PRENYL PROTEASE RCE1"/>
    <property type="match status" value="1"/>
</dbReference>
<dbReference type="Proteomes" id="UP001153365">
    <property type="component" value="Unassembled WGS sequence"/>
</dbReference>
<evidence type="ECO:0000256" key="7">
    <source>
        <dbReference type="ARBA" id="ARBA00022989"/>
    </source>
</evidence>
<keyword evidence="8 11" id="KW-0472">Membrane</keyword>
<evidence type="ECO:0000256" key="1">
    <source>
        <dbReference type="ARBA" id="ARBA00004477"/>
    </source>
</evidence>
<evidence type="ECO:0000256" key="10">
    <source>
        <dbReference type="ARBA" id="ARBA00049729"/>
    </source>
</evidence>
<evidence type="ECO:0000256" key="6">
    <source>
        <dbReference type="ARBA" id="ARBA00022824"/>
    </source>
</evidence>
<evidence type="ECO:0000256" key="3">
    <source>
        <dbReference type="ARBA" id="ARBA00022670"/>
    </source>
</evidence>
<dbReference type="EC" id="3.4.26.1" evidence="10"/>
<keyword evidence="14" id="KW-1185">Reference proteome</keyword>
<dbReference type="InterPro" id="IPR003675">
    <property type="entry name" value="Rce1/LyrA-like_dom"/>
</dbReference>
<keyword evidence="6" id="KW-0256">Endoplasmic reticulum</keyword>
<name>A0AAV0B5I4_PHAPC</name>
<comment type="subcellular location">
    <subcellularLocation>
        <location evidence="1">Endoplasmic reticulum membrane</location>
        <topology evidence="1">Multi-pass membrane protein</topology>
    </subcellularLocation>
</comment>
<organism evidence="13 14">
    <name type="scientific">Phakopsora pachyrhizi</name>
    <name type="common">Asian soybean rust disease fungus</name>
    <dbReference type="NCBI Taxonomy" id="170000"/>
    <lineage>
        <taxon>Eukaryota</taxon>
        <taxon>Fungi</taxon>
        <taxon>Dikarya</taxon>
        <taxon>Basidiomycota</taxon>
        <taxon>Pucciniomycotina</taxon>
        <taxon>Pucciniomycetes</taxon>
        <taxon>Pucciniales</taxon>
        <taxon>Phakopsoraceae</taxon>
        <taxon>Phakopsora</taxon>
    </lineage>
</organism>
<evidence type="ECO:0000259" key="12">
    <source>
        <dbReference type="Pfam" id="PF02517"/>
    </source>
</evidence>
<feature type="transmembrane region" description="Helical" evidence="11">
    <location>
        <begin position="252"/>
        <end position="277"/>
    </location>
</feature>
<keyword evidence="4 11" id="KW-0812">Transmembrane</keyword>
<feature type="transmembrane region" description="Helical" evidence="11">
    <location>
        <begin position="129"/>
        <end position="149"/>
    </location>
</feature>
<dbReference type="GO" id="GO:0005789">
    <property type="term" value="C:endoplasmic reticulum membrane"/>
    <property type="evidence" value="ECO:0007669"/>
    <property type="project" value="UniProtKB-SubCell"/>
</dbReference>
<keyword evidence="3" id="KW-0645">Protease</keyword>
<evidence type="ECO:0000256" key="2">
    <source>
        <dbReference type="ARBA" id="ARBA00006897"/>
    </source>
</evidence>
<dbReference type="GO" id="GO:0071586">
    <property type="term" value="P:CAAX-box protein processing"/>
    <property type="evidence" value="ECO:0007669"/>
    <property type="project" value="InterPro"/>
</dbReference>
<evidence type="ECO:0000256" key="8">
    <source>
        <dbReference type="ARBA" id="ARBA00023136"/>
    </source>
</evidence>
<feature type="transmembrane region" description="Helical" evidence="11">
    <location>
        <begin position="63"/>
        <end position="86"/>
    </location>
</feature>
<comment type="caution">
    <text evidence="13">The sequence shown here is derived from an EMBL/GenBank/DDBJ whole genome shotgun (WGS) entry which is preliminary data.</text>
</comment>
<dbReference type="InterPro" id="IPR039731">
    <property type="entry name" value="Rce1"/>
</dbReference>
<dbReference type="EMBL" id="CALTRL010003491">
    <property type="protein sequence ID" value="CAH7681253.1"/>
    <property type="molecule type" value="Genomic_DNA"/>
</dbReference>
<protein>
    <recommendedName>
        <fullName evidence="10">intramembrane prenyl-peptidase Rce1</fullName>
        <ecNumber evidence="10">3.4.26.1</ecNumber>
    </recommendedName>
</protein>
<feature type="transmembrane region" description="Helical" evidence="11">
    <location>
        <begin position="283"/>
        <end position="305"/>
    </location>
</feature>